<gene>
    <name evidence="10" type="ORF">RchiOBHm_Chr0c16g0499791</name>
</gene>
<dbReference type="FunFam" id="3.80.10.10:FF:000041">
    <property type="entry name" value="LRR receptor-like serine/threonine-protein kinase ERECTA"/>
    <property type="match status" value="1"/>
</dbReference>
<organism evidence="10 11">
    <name type="scientific">Rosa chinensis</name>
    <name type="common">China rose</name>
    <dbReference type="NCBI Taxonomy" id="74649"/>
    <lineage>
        <taxon>Eukaryota</taxon>
        <taxon>Viridiplantae</taxon>
        <taxon>Streptophyta</taxon>
        <taxon>Embryophyta</taxon>
        <taxon>Tracheophyta</taxon>
        <taxon>Spermatophyta</taxon>
        <taxon>Magnoliopsida</taxon>
        <taxon>eudicotyledons</taxon>
        <taxon>Gunneridae</taxon>
        <taxon>Pentapetalae</taxon>
        <taxon>rosids</taxon>
        <taxon>fabids</taxon>
        <taxon>Rosales</taxon>
        <taxon>Rosaceae</taxon>
        <taxon>Rosoideae</taxon>
        <taxon>Rosoideae incertae sedis</taxon>
        <taxon>Rosa</taxon>
    </lineage>
</organism>
<evidence type="ECO:0000313" key="11">
    <source>
        <dbReference type="Proteomes" id="UP000238479"/>
    </source>
</evidence>
<keyword evidence="2" id="KW-0433">Leucine-rich repeat</keyword>
<dbReference type="GO" id="GO:0004674">
    <property type="term" value="F:protein serine/threonine kinase activity"/>
    <property type="evidence" value="ECO:0007669"/>
    <property type="project" value="UniProtKB-KW"/>
</dbReference>
<dbReference type="GO" id="GO:0016020">
    <property type="term" value="C:membrane"/>
    <property type="evidence" value="ECO:0007669"/>
    <property type="project" value="UniProtKB-SubCell"/>
</dbReference>
<proteinExistence type="predicted"/>
<dbReference type="InterPro" id="IPR032675">
    <property type="entry name" value="LRR_dom_sf"/>
</dbReference>
<dbReference type="Gene3D" id="3.80.10.10">
    <property type="entry name" value="Ribonuclease Inhibitor"/>
    <property type="match status" value="1"/>
</dbReference>
<dbReference type="PANTHER" id="PTHR27000">
    <property type="entry name" value="LEUCINE-RICH REPEAT RECEPTOR-LIKE PROTEIN KINASE FAMILY PROTEIN-RELATED"/>
    <property type="match status" value="1"/>
</dbReference>
<accession>A0A2P6SQM9</accession>
<keyword evidence="6" id="KW-1133">Transmembrane helix</keyword>
<evidence type="ECO:0000256" key="8">
    <source>
        <dbReference type="ARBA" id="ARBA00023170"/>
    </source>
</evidence>
<reference evidence="10 11" key="1">
    <citation type="journal article" date="2018" name="Nat. Genet.">
        <title>The Rosa genome provides new insights in the design of modern roses.</title>
        <authorList>
            <person name="Bendahmane M."/>
        </authorList>
    </citation>
    <scope>NUCLEOTIDE SEQUENCE [LARGE SCALE GENOMIC DNA]</scope>
    <source>
        <strain evidence="11">cv. Old Blush</strain>
    </source>
</reference>
<keyword evidence="4" id="KW-0732">Signal</keyword>
<evidence type="ECO:0000256" key="1">
    <source>
        <dbReference type="ARBA" id="ARBA00004479"/>
    </source>
</evidence>
<dbReference type="PANTHER" id="PTHR27000:SF777">
    <property type="entry name" value="PROTEIN KINASE DOMAIN-CONTAINING PROTEIN"/>
    <property type="match status" value="1"/>
</dbReference>
<protein>
    <submittedName>
        <fullName evidence="10">Putative non-specific serine/threonine protein kinase</fullName>
        <ecNumber evidence="10">2.7.11.1</ecNumber>
    </submittedName>
</protein>
<keyword evidence="7" id="KW-0472">Membrane</keyword>
<evidence type="ECO:0000256" key="5">
    <source>
        <dbReference type="ARBA" id="ARBA00022737"/>
    </source>
</evidence>
<dbReference type="Gramene" id="PRQ60999">
    <property type="protein sequence ID" value="PRQ60999"/>
    <property type="gene ID" value="RchiOBHm_Chr0c16g0499791"/>
</dbReference>
<evidence type="ECO:0000313" key="10">
    <source>
        <dbReference type="EMBL" id="PRQ60999.1"/>
    </source>
</evidence>
<keyword evidence="10" id="KW-0723">Serine/threonine-protein kinase</keyword>
<keyword evidence="3" id="KW-0812">Transmembrane</keyword>
<dbReference type="Pfam" id="PF00560">
    <property type="entry name" value="LRR_1"/>
    <property type="match status" value="3"/>
</dbReference>
<sequence>MVTLEYLNLTNNLFQGPMLYNFPKLKHLHLSQNNFRGTIPEDIGFISGLQRVDLFNNSLESKIPSSVGQLRELQHLDLRENSLNSSIPSDLGLCTNLDLLFGLGCE</sequence>
<dbReference type="AlphaFoldDB" id="A0A2P6SQM9"/>
<evidence type="ECO:0000256" key="7">
    <source>
        <dbReference type="ARBA" id="ARBA00023136"/>
    </source>
</evidence>
<evidence type="ECO:0000256" key="3">
    <source>
        <dbReference type="ARBA" id="ARBA00022692"/>
    </source>
</evidence>
<keyword evidence="10" id="KW-0418">Kinase</keyword>
<comment type="caution">
    <text evidence="10">The sequence shown here is derived from an EMBL/GenBank/DDBJ whole genome shotgun (WGS) entry which is preliminary data.</text>
</comment>
<comment type="subcellular location">
    <subcellularLocation>
        <location evidence="1">Membrane</location>
        <topology evidence="1">Single-pass type I membrane protein</topology>
    </subcellularLocation>
</comment>
<evidence type="ECO:0000256" key="4">
    <source>
        <dbReference type="ARBA" id="ARBA00022729"/>
    </source>
</evidence>
<keyword evidence="5" id="KW-0677">Repeat</keyword>
<name>A0A2P6SQM9_ROSCH</name>
<evidence type="ECO:0000256" key="9">
    <source>
        <dbReference type="ARBA" id="ARBA00023180"/>
    </source>
</evidence>
<keyword evidence="9" id="KW-0325">Glycoprotein</keyword>
<dbReference type="Proteomes" id="UP000238479">
    <property type="component" value="Unassembled WGS sequence"/>
</dbReference>
<keyword evidence="8" id="KW-0675">Receptor</keyword>
<evidence type="ECO:0000256" key="6">
    <source>
        <dbReference type="ARBA" id="ARBA00022989"/>
    </source>
</evidence>
<dbReference type="InterPro" id="IPR001611">
    <property type="entry name" value="Leu-rich_rpt"/>
</dbReference>
<dbReference type="OMA" id="ENNMEGK"/>
<dbReference type="SUPFAM" id="SSF52058">
    <property type="entry name" value="L domain-like"/>
    <property type="match status" value="1"/>
</dbReference>
<keyword evidence="11" id="KW-1185">Reference proteome</keyword>
<dbReference type="STRING" id="74649.A0A2P6SQM9"/>
<dbReference type="EC" id="2.7.11.1" evidence="10"/>
<dbReference type="EMBL" id="PDCK01000015">
    <property type="protein sequence ID" value="PRQ60999.1"/>
    <property type="molecule type" value="Genomic_DNA"/>
</dbReference>
<keyword evidence="10" id="KW-0808">Transferase</keyword>
<evidence type="ECO:0000256" key="2">
    <source>
        <dbReference type="ARBA" id="ARBA00022614"/>
    </source>
</evidence>